<evidence type="ECO:0000256" key="1">
    <source>
        <dbReference type="SAM" id="Phobius"/>
    </source>
</evidence>
<keyword evidence="1" id="KW-0472">Membrane</keyword>
<evidence type="ECO:0000313" key="2">
    <source>
        <dbReference type="EMBL" id="MER7375090.1"/>
    </source>
</evidence>
<accession>A0ABV1XUC9</accession>
<keyword evidence="1" id="KW-0812">Transmembrane</keyword>
<proteinExistence type="predicted"/>
<sequence length="71" mass="6985">MSAAPAERTATVGSTIQVARSLGFTLGPALVTAVWSLAGARAGLTLAAGAAAVAVPLLALRGRRSAAGRER</sequence>
<evidence type="ECO:0000313" key="3">
    <source>
        <dbReference type="Proteomes" id="UP001486207"/>
    </source>
</evidence>
<dbReference type="EMBL" id="JBEPFB010000009">
    <property type="protein sequence ID" value="MER7375090.1"/>
    <property type="molecule type" value="Genomic_DNA"/>
</dbReference>
<reference evidence="2 3" key="1">
    <citation type="submission" date="2024-06" db="EMBL/GenBank/DDBJ databases">
        <title>The Natural Products Discovery Center: Release of the First 8490 Sequenced Strains for Exploring Actinobacteria Biosynthetic Diversity.</title>
        <authorList>
            <person name="Kalkreuter E."/>
            <person name="Kautsar S.A."/>
            <person name="Yang D."/>
            <person name="Bader C.D."/>
            <person name="Teijaro C.N."/>
            <person name="Fluegel L."/>
            <person name="Davis C.M."/>
            <person name="Simpson J.R."/>
            <person name="Lauterbach L."/>
            <person name="Steele A.D."/>
            <person name="Gui C."/>
            <person name="Meng S."/>
            <person name="Li G."/>
            <person name="Viehrig K."/>
            <person name="Ye F."/>
            <person name="Su P."/>
            <person name="Kiefer A.F."/>
            <person name="Nichols A."/>
            <person name="Cepeda A.J."/>
            <person name="Yan W."/>
            <person name="Fan B."/>
            <person name="Jiang Y."/>
            <person name="Adhikari A."/>
            <person name="Zheng C.-J."/>
            <person name="Schuster L."/>
            <person name="Cowan T.M."/>
            <person name="Smanski M.J."/>
            <person name="Chevrette M.G."/>
            <person name="De Carvalho L.P.S."/>
            <person name="Shen B."/>
        </authorList>
    </citation>
    <scope>NUCLEOTIDE SEQUENCE [LARGE SCALE GENOMIC DNA]</scope>
    <source>
        <strain evidence="2 3">NPDC000155</strain>
    </source>
</reference>
<comment type="caution">
    <text evidence="2">The sequence shown here is derived from an EMBL/GenBank/DDBJ whole genome shotgun (WGS) entry which is preliminary data.</text>
</comment>
<feature type="non-terminal residue" evidence="2">
    <location>
        <position position="71"/>
    </location>
</feature>
<protein>
    <submittedName>
        <fullName evidence="2">MFS transporter</fullName>
    </submittedName>
</protein>
<organism evidence="2 3">
    <name type="scientific">Streptomyces lanatus</name>
    <dbReference type="NCBI Taxonomy" id="66900"/>
    <lineage>
        <taxon>Bacteria</taxon>
        <taxon>Bacillati</taxon>
        <taxon>Actinomycetota</taxon>
        <taxon>Actinomycetes</taxon>
        <taxon>Kitasatosporales</taxon>
        <taxon>Streptomycetaceae</taxon>
        <taxon>Streptomyces</taxon>
    </lineage>
</organism>
<keyword evidence="1" id="KW-1133">Transmembrane helix</keyword>
<keyword evidence="3" id="KW-1185">Reference proteome</keyword>
<feature type="transmembrane region" description="Helical" evidence="1">
    <location>
        <begin position="21"/>
        <end position="38"/>
    </location>
</feature>
<dbReference type="Proteomes" id="UP001486207">
    <property type="component" value="Unassembled WGS sequence"/>
</dbReference>
<dbReference type="InterPro" id="IPR036259">
    <property type="entry name" value="MFS_trans_sf"/>
</dbReference>
<dbReference type="SUPFAM" id="SSF103473">
    <property type="entry name" value="MFS general substrate transporter"/>
    <property type="match status" value="1"/>
</dbReference>
<feature type="transmembrane region" description="Helical" evidence="1">
    <location>
        <begin position="44"/>
        <end position="62"/>
    </location>
</feature>
<name>A0ABV1XUC9_9ACTN</name>
<gene>
    <name evidence="2" type="ORF">ABT384_20885</name>
</gene>